<name>A0A6M4YKF1_AERME</name>
<dbReference type="AlphaFoldDB" id="A0A6M4YKF1"/>
<evidence type="ECO:0000313" key="2">
    <source>
        <dbReference type="Proteomes" id="UP000501427"/>
    </source>
</evidence>
<protein>
    <submittedName>
        <fullName evidence="1">Uncharacterized protein</fullName>
    </submittedName>
</protein>
<evidence type="ECO:0000313" key="1">
    <source>
        <dbReference type="EMBL" id="QJT23572.1"/>
    </source>
</evidence>
<dbReference type="RefSeq" id="WP_171276993.1">
    <property type="nucleotide sequence ID" value="NZ_CAWPJG010000001.1"/>
</dbReference>
<proteinExistence type="predicted"/>
<organism evidence="1 2">
    <name type="scientific">Aeromonas media</name>
    <dbReference type="NCBI Taxonomy" id="651"/>
    <lineage>
        <taxon>Bacteria</taxon>
        <taxon>Pseudomonadati</taxon>
        <taxon>Pseudomonadota</taxon>
        <taxon>Gammaproteobacteria</taxon>
        <taxon>Aeromonadales</taxon>
        <taxon>Aeromonadaceae</taxon>
        <taxon>Aeromonas</taxon>
    </lineage>
</organism>
<accession>A0A6M4YKF1</accession>
<gene>
    <name evidence="1" type="ORF">E4184_20550</name>
</gene>
<dbReference type="Proteomes" id="UP000501427">
    <property type="component" value="Chromosome"/>
</dbReference>
<sequence length="185" mass="22092">MSAEENEENEWHAIEESLRLMYGDNAYQRMTEDEWWRYDYCGRRKKLERQIERQRITIVKPLVFPSIFADPKTVAKINRQNGQRSRWLMDKLSRRIALEDMGPIDNVTHVVTKMSWHPHHAHIWAVATYPGVTSQQLTDYVGVASSNHRMVFRRLNNDLYHVGWQCVSSPIDYKNEPWGWYLEKI</sequence>
<reference evidence="1 2" key="1">
    <citation type="submission" date="2019-03" db="EMBL/GenBank/DDBJ databases">
        <title>Novel transposon Tn6433 accelerates the dissemination of tet(E) in Aeromonas from aerobic biofilm under oxytetracycline stress.</title>
        <authorList>
            <person name="Shi Y."/>
            <person name="Tian Z."/>
            <person name="Zhang Y."/>
            <person name="Zhang H."/>
            <person name="Yang M."/>
        </authorList>
    </citation>
    <scope>NUCLEOTIDE SEQUENCE [LARGE SCALE GENOMIC DNA]</scope>
    <source>
        <strain evidence="1 2">T0.1-19</strain>
    </source>
</reference>
<dbReference type="EMBL" id="CP038441">
    <property type="protein sequence ID" value="QJT23572.1"/>
    <property type="molecule type" value="Genomic_DNA"/>
</dbReference>